<dbReference type="EMBL" id="CP000505">
    <property type="protein sequence ID" value="ABL78661.1"/>
    <property type="molecule type" value="Genomic_DNA"/>
</dbReference>
<dbReference type="HOGENOM" id="CLU_082641_0_0_2"/>
<feature type="domain" description="CRISPR system ring nuclease SSO1393-like" evidence="1">
    <location>
        <begin position="63"/>
        <end position="191"/>
    </location>
</feature>
<dbReference type="InterPro" id="IPR013442">
    <property type="entry name" value="SSO1393-like"/>
</dbReference>
<keyword evidence="3" id="KW-1185">Reference proteome</keyword>
<sequence>MTVGTSILRNAASRASGDLAGRLRSWASARVGSREDAEAGERAAPGTPEFKFLYDVLALDPRGVSAELNAMWPYLEAGRVAAAYLLASDSGASTLCASVLKEYLGEHGVEVEVERVADLGRDFDKGLYNLLDALSRAVEGYRRRGYAVYVNATGGFKPETAVVYAAASLFGASRVYYIHETMGEVVELPTLPLALSPGYEDFARLLEEPLARRELEAKVRPEAIKDALARGILVEEGSQLRVRRWVRLLLGAR</sequence>
<dbReference type="AlphaFoldDB" id="A1RZN1"/>
<evidence type="ECO:0000313" key="3">
    <source>
        <dbReference type="Proteomes" id="UP000000641"/>
    </source>
</evidence>
<gene>
    <name evidence="2" type="ordered locus">Tpen_1263</name>
</gene>
<dbReference type="eggNOG" id="arCOG01935">
    <property type="taxonomic scope" value="Archaea"/>
</dbReference>
<protein>
    <submittedName>
        <fullName evidence="2">CRISPR-associated protein, APE2256 family</fullName>
    </submittedName>
</protein>
<evidence type="ECO:0000313" key="2">
    <source>
        <dbReference type="EMBL" id="ABL78661.1"/>
    </source>
</evidence>
<dbReference type="KEGG" id="tpe:Tpen_1263"/>
<dbReference type="Gene3D" id="3.40.50.10770">
    <property type="entry name" value="Hypothetical protein VC1899 like domain (Restriction endonuclease-like)"/>
    <property type="match status" value="1"/>
</dbReference>
<name>A1RZN1_THEPD</name>
<dbReference type="EnsemblBacteria" id="ABL78661">
    <property type="protein sequence ID" value="ABL78661"/>
    <property type="gene ID" value="Tpen_1263"/>
</dbReference>
<dbReference type="STRING" id="368408.Tpen_1263"/>
<dbReference type="Proteomes" id="UP000000641">
    <property type="component" value="Chromosome"/>
</dbReference>
<reference evidence="3" key="1">
    <citation type="journal article" date="2008" name="J. Bacteriol.">
        <title>Genome sequence of Thermofilum pendens reveals an exceptional loss of biosynthetic pathways without genome reduction.</title>
        <authorList>
            <person name="Anderson I."/>
            <person name="Rodriguez J."/>
            <person name="Susanti D."/>
            <person name="Porat I."/>
            <person name="Reich C."/>
            <person name="Ulrich L.E."/>
            <person name="Elkins J.G."/>
            <person name="Mavromatis K."/>
            <person name="Lykidis A."/>
            <person name="Kim E."/>
            <person name="Thompson L.S."/>
            <person name="Nolan M."/>
            <person name="Land M."/>
            <person name="Copeland A."/>
            <person name="Lapidus A."/>
            <person name="Lucas S."/>
            <person name="Detter C."/>
            <person name="Zhulin I.B."/>
            <person name="Olsen G.J."/>
            <person name="Whitman W."/>
            <person name="Mukhopadhyay B."/>
            <person name="Bristow J."/>
            <person name="Kyrpides N."/>
        </authorList>
    </citation>
    <scope>NUCLEOTIDE SEQUENCE [LARGE SCALE GENOMIC DNA]</scope>
    <source>
        <strain evidence="3">DSM 2475 / Hrk 5</strain>
    </source>
</reference>
<evidence type="ECO:0000259" key="1">
    <source>
        <dbReference type="Pfam" id="PF09651"/>
    </source>
</evidence>
<dbReference type="Pfam" id="PF09651">
    <property type="entry name" value="Cas_APE2256"/>
    <property type="match status" value="1"/>
</dbReference>
<accession>A1RZN1</accession>
<organism evidence="2 3">
    <name type="scientific">Thermofilum pendens (strain DSM 2475 / Hrk 5)</name>
    <dbReference type="NCBI Taxonomy" id="368408"/>
    <lineage>
        <taxon>Archaea</taxon>
        <taxon>Thermoproteota</taxon>
        <taxon>Thermoprotei</taxon>
        <taxon>Thermofilales</taxon>
        <taxon>Thermofilaceae</taxon>
        <taxon>Thermofilum</taxon>
    </lineage>
</organism>
<dbReference type="Gene3D" id="1.10.196.30">
    <property type="match status" value="1"/>
</dbReference>
<dbReference type="NCBIfam" id="TIGR02619">
    <property type="entry name" value="putative CRISPR-associated protein, APE2256 family"/>
    <property type="match status" value="1"/>
</dbReference>
<dbReference type="CDD" id="cd09742">
    <property type="entry name" value="Csm6_III-A"/>
    <property type="match status" value="1"/>
</dbReference>
<proteinExistence type="predicted"/>